<dbReference type="InterPro" id="IPR013328">
    <property type="entry name" value="6PGD_dom2"/>
</dbReference>
<comment type="caution">
    <text evidence="12">The sequence shown here is derived from an EMBL/GenBank/DDBJ whole genome shotgun (WGS) entry which is preliminary data.</text>
</comment>
<evidence type="ECO:0000256" key="2">
    <source>
        <dbReference type="ARBA" id="ARBA00008419"/>
    </source>
</evidence>
<feature type="active site" description="Proton acceptor" evidence="7">
    <location>
        <position position="187"/>
    </location>
</feature>
<sequence>MATPTRIGLAGLAVMGQNLALNIAEKGFPISVYNRSTNKVDETVERAKNEGNLPLFGFHDPKSFVQSILKPRVIIILVKAGAPVDQTIKTLSVYMEKGDCIIDGGNEWYENTERREVAMAELGLLYLGMGVSGGEEGARHGPSMMPGGSFEAYKYIEDILLKVAAQVPDSGPCVTYIGKGGSGNFVKMVHNGIEYGDMQLIAEAYDVLKSVGKLSNEELHQVFAEWNKGELLSFLIEITADIFTIKDDKADGHLVDKVLDKTGMKGTGKWTVQQAADLSVAAPTIEASLDSRFLSGLKDERTQAAKVFKAAGVSDIFTAEAVDKQQLIDDVRQALYASKICSYAQGMNLIRAKSIEKGWDLKLGELARIWKGGCIIRAIFLDRIKKAYDRNPDLANLLVDPEFAKEIVERQSAWRRVVCLAINSGTSTPGMSASLAYFDSYRRESLPANLVQAQRDYFGAHTYERIDMPGSFHTEWFKIANQSKILIQDFISFLSKLR</sequence>
<dbReference type="InterPro" id="IPR006183">
    <property type="entry name" value="Pgluconate_DH"/>
</dbReference>
<evidence type="ECO:0000256" key="9">
    <source>
        <dbReference type="PIRSR" id="PIRSR000109-3"/>
    </source>
</evidence>
<dbReference type="OrthoDB" id="434986at2759"/>
<dbReference type="NCBIfam" id="NF006765">
    <property type="entry name" value="PRK09287.1"/>
    <property type="match status" value="1"/>
</dbReference>
<organism evidence="12 13">
    <name type="scientific">Protea cynaroides</name>
    <dbReference type="NCBI Taxonomy" id="273540"/>
    <lineage>
        <taxon>Eukaryota</taxon>
        <taxon>Viridiplantae</taxon>
        <taxon>Streptophyta</taxon>
        <taxon>Embryophyta</taxon>
        <taxon>Tracheophyta</taxon>
        <taxon>Spermatophyta</taxon>
        <taxon>Magnoliopsida</taxon>
        <taxon>Proteales</taxon>
        <taxon>Proteaceae</taxon>
        <taxon>Protea</taxon>
    </lineage>
</organism>
<feature type="binding site" description="in other chain" evidence="8">
    <location>
        <position position="195"/>
    </location>
    <ligand>
        <name>substrate</name>
        <note>ligand shared between dimeric partners</note>
    </ligand>
</feature>
<keyword evidence="3 6" id="KW-0560">Oxidoreductase</keyword>
<dbReference type="EMBL" id="JAMYWD010000009">
    <property type="protein sequence ID" value="KAJ4962019.1"/>
    <property type="molecule type" value="Genomic_DNA"/>
</dbReference>
<dbReference type="Pfam" id="PF03446">
    <property type="entry name" value="NAD_binding_2"/>
    <property type="match status" value="1"/>
</dbReference>
<keyword evidence="6 10" id="KW-0521">NADP</keyword>
<keyword evidence="4 10" id="KW-0311">Gluconate utilization</keyword>
<dbReference type="InterPro" id="IPR008927">
    <property type="entry name" value="6-PGluconate_DH-like_C_sf"/>
</dbReference>
<dbReference type="GO" id="GO:0004616">
    <property type="term" value="F:phosphogluconate dehydrogenase (decarboxylating) activity"/>
    <property type="evidence" value="ECO:0007669"/>
    <property type="project" value="UniProtKB-EC"/>
</dbReference>
<dbReference type="SUPFAM" id="SSF48179">
    <property type="entry name" value="6-phosphogluconate dehydrogenase C-terminal domain-like"/>
    <property type="match status" value="1"/>
</dbReference>
<evidence type="ECO:0000313" key="13">
    <source>
        <dbReference type="Proteomes" id="UP001141806"/>
    </source>
</evidence>
<dbReference type="EC" id="1.1.1.44" evidence="6 10"/>
<feature type="binding site" description="in other chain" evidence="8">
    <location>
        <begin position="190"/>
        <end position="191"/>
    </location>
    <ligand>
        <name>substrate</name>
        <note>ligand shared between dimeric partners</note>
    </ligand>
</feature>
<feature type="binding site" evidence="8">
    <location>
        <position position="461"/>
    </location>
    <ligand>
        <name>substrate</name>
        <note>ligand shared between dimeric partners</note>
    </ligand>
</feature>
<proteinExistence type="inferred from homology"/>
<dbReference type="FunFam" id="3.40.50.720:FF:000007">
    <property type="entry name" value="6-phosphogluconate dehydrogenase, decarboxylating"/>
    <property type="match status" value="1"/>
</dbReference>
<dbReference type="InterPro" id="IPR036291">
    <property type="entry name" value="NAD(P)-bd_dom_sf"/>
</dbReference>
<dbReference type="AlphaFoldDB" id="A0A9Q0HE70"/>
<dbReference type="InterPro" id="IPR006115">
    <property type="entry name" value="6PGDH_NADP-bd"/>
</dbReference>
<gene>
    <name evidence="12" type="ORF">NE237_021929</name>
</gene>
<dbReference type="SUPFAM" id="SSF51735">
    <property type="entry name" value="NAD(P)-binding Rossmann-fold domains"/>
    <property type="match status" value="1"/>
</dbReference>
<dbReference type="FunFam" id="1.10.1040.10:FF:000002">
    <property type="entry name" value="6-phosphogluconate dehydrogenase, decarboxylating"/>
    <property type="match status" value="1"/>
</dbReference>
<evidence type="ECO:0000256" key="5">
    <source>
        <dbReference type="ARBA" id="ARBA00023126"/>
    </source>
</evidence>
<dbReference type="FunFam" id="1.20.5.320:FF:000001">
    <property type="entry name" value="6-phosphogluconate dehydrogenase, decarboxylating"/>
    <property type="match status" value="1"/>
</dbReference>
<name>A0A9Q0HE70_9MAGN</name>
<dbReference type="SMART" id="SM01350">
    <property type="entry name" value="6PGD"/>
    <property type="match status" value="1"/>
</dbReference>
<dbReference type="Proteomes" id="UP001141806">
    <property type="component" value="Unassembled WGS sequence"/>
</dbReference>
<feature type="binding site" evidence="8">
    <location>
        <position position="455"/>
    </location>
    <ligand>
        <name>substrate</name>
        <note>ligand shared between dimeric partners</note>
    </ligand>
</feature>
<feature type="active site" description="Proton donor" evidence="7">
    <location>
        <position position="194"/>
    </location>
</feature>
<feature type="binding site" description="in other chain" evidence="8">
    <location>
        <position position="265"/>
    </location>
    <ligand>
        <name>substrate</name>
        <note>ligand shared between dimeric partners</note>
    </ligand>
</feature>
<feature type="binding site" evidence="9">
    <location>
        <begin position="78"/>
        <end position="80"/>
    </location>
    <ligand>
        <name>NADP(+)</name>
        <dbReference type="ChEBI" id="CHEBI:58349"/>
    </ligand>
</feature>
<feature type="binding site" evidence="9">
    <location>
        <position position="106"/>
    </location>
    <ligand>
        <name>NADP(+)</name>
        <dbReference type="ChEBI" id="CHEBI:58349"/>
    </ligand>
</feature>
<dbReference type="Gene3D" id="1.20.5.320">
    <property type="entry name" value="6-Phosphogluconate Dehydrogenase, domain 3"/>
    <property type="match status" value="1"/>
</dbReference>
<evidence type="ECO:0000256" key="6">
    <source>
        <dbReference type="PIRNR" id="PIRNR000109"/>
    </source>
</evidence>
<comment type="pathway">
    <text evidence="1 6 10">Carbohydrate degradation; pentose phosphate pathway; D-ribulose 5-phosphate from D-glucose 6-phosphate (oxidative stage): step 3/3.</text>
</comment>
<evidence type="ECO:0000256" key="3">
    <source>
        <dbReference type="ARBA" id="ARBA00023002"/>
    </source>
</evidence>
<dbReference type="Gene3D" id="3.40.50.720">
    <property type="entry name" value="NAD(P)-binding Rossmann-like Domain"/>
    <property type="match status" value="1"/>
</dbReference>
<dbReference type="PRINTS" id="PR00076">
    <property type="entry name" value="6PGDHDRGNASE"/>
</dbReference>
<comment type="catalytic activity">
    <reaction evidence="6 10">
        <text>6-phospho-D-gluconate + NADP(+) = D-ribulose 5-phosphate + CO2 + NADPH</text>
        <dbReference type="Rhea" id="RHEA:10116"/>
        <dbReference type="ChEBI" id="CHEBI:16526"/>
        <dbReference type="ChEBI" id="CHEBI:57783"/>
        <dbReference type="ChEBI" id="CHEBI:58121"/>
        <dbReference type="ChEBI" id="CHEBI:58349"/>
        <dbReference type="ChEBI" id="CHEBI:58759"/>
        <dbReference type="EC" id="1.1.1.44"/>
    </reaction>
</comment>
<evidence type="ECO:0000259" key="11">
    <source>
        <dbReference type="SMART" id="SM01350"/>
    </source>
</evidence>
<protein>
    <recommendedName>
        <fullName evidence="6 10">6-phosphogluconate dehydrogenase, decarboxylating</fullName>
        <ecNumber evidence="6 10">1.1.1.44</ecNumber>
    </recommendedName>
</protein>
<dbReference type="GO" id="GO:0019521">
    <property type="term" value="P:D-gluconate metabolic process"/>
    <property type="evidence" value="ECO:0007669"/>
    <property type="project" value="UniProtKB-KW"/>
</dbReference>
<evidence type="ECO:0000256" key="10">
    <source>
        <dbReference type="RuleBase" id="RU000485"/>
    </source>
</evidence>
<dbReference type="PANTHER" id="PTHR11811">
    <property type="entry name" value="6-PHOSPHOGLUCONATE DEHYDROGENASE"/>
    <property type="match status" value="1"/>
</dbReference>
<accession>A0A9Q0HE70</accession>
<feature type="binding site" evidence="9">
    <location>
        <begin position="11"/>
        <end position="16"/>
    </location>
    <ligand>
        <name>NADP(+)</name>
        <dbReference type="ChEBI" id="CHEBI:58349"/>
    </ligand>
</feature>
<evidence type="ECO:0000256" key="4">
    <source>
        <dbReference type="ARBA" id="ARBA00023064"/>
    </source>
</evidence>
<dbReference type="InterPro" id="IPR006114">
    <property type="entry name" value="6PGDH_C"/>
</dbReference>
<keyword evidence="13" id="KW-1185">Reference proteome</keyword>
<feature type="binding site" evidence="9">
    <location>
        <begin position="34"/>
        <end position="36"/>
    </location>
    <ligand>
        <name>NADP(+)</name>
        <dbReference type="ChEBI" id="CHEBI:58349"/>
    </ligand>
</feature>
<evidence type="ECO:0000256" key="1">
    <source>
        <dbReference type="ARBA" id="ARBA00004874"/>
    </source>
</evidence>
<dbReference type="PIRSF" id="PIRSF000109">
    <property type="entry name" value="6PGD"/>
    <property type="match status" value="1"/>
</dbReference>
<evidence type="ECO:0000256" key="8">
    <source>
        <dbReference type="PIRSR" id="PIRSR000109-2"/>
    </source>
</evidence>
<comment type="function">
    <text evidence="6">Catalyzes the oxidative decarboxylation of 6-phosphogluconate to ribulose 5-phosphate and CO(2), with concomitant reduction of NADP to NADPH.</text>
</comment>
<evidence type="ECO:0000313" key="12">
    <source>
        <dbReference type="EMBL" id="KAJ4962019.1"/>
    </source>
</evidence>
<comment type="subunit">
    <text evidence="6">Homodimer.</text>
</comment>
<feature type="binding site" description="in other chain" evidence="8">
    <location>
        <begin position="132"/>
        <end position="134"/>
    </location>
    <ligand>
        <name>substrate</name>
        <note>ligand shared between dimeric partners</note>
    </ligand>
</feature>
<dbReference type="GO" id="GO:0050661">
    <property type="term" value="F:NADP binding"/>
    <property type="evidence" value="ECO:0007669"/>
    <property type="project" value="InterPro"/>
</dbReference>
<dbReference type="NCBIfam" id="TIGR00873">
    <property type="entry name" value="gnd"/>
    <property type="match status" value="1"/>
</dbReference>
<comment type="similarity">
    <text evidence="2 6 10">Belongs to the 6-phosphogluconate dehydrogenase family.</text>
</comment>
<dbReference type="Gene3D" id="1.10.1040.10">
    <property type="entry name" value="N-(1-d-carboxylethyl)-l-norvaline Dehydrogenase, domain 2"/>
    <property type="match status" value="1"/>
</dbReference>
<feature type="domain" description="6-phosphogluconate dehydrogenase C-terminal" evidence="11">
    <location>
        <begin position="183"/>
        <end position="477"/>
    </location>
</feature>
<dbReference type="GO" id="GO:0006098">
    <property type="term" value="P:pentose-phosphate shunt"/>
    <property type="evidence" value="ECO:0007669"/>
    <property type="project" value="UniProtKB-KW"/>
</dbReference>
<dbReference type="Pfam" id="PF00393">
    <property type="entry name" value="6PGD"/>
    <property type="match status" value="1"/>
</dbReference>
<feature type="binding site" description="in other chain" evidence="8">
    <location>
        <position position="292"/>
    </location>
    <ligand>
        <name>substrate</name>
        <note>ligand shared between dimeric partners</note>
    </ligand>
</feature>
<keyword evidence="5 6" id="KW-0570">Pentose shunt</keyword>
<feature type="binding site" description="in other chain" evidence="8">
    <location>
        <position position="106"/>
    </location>
    <ligand>
        <name>substrate</name>
        <note>ligand shared between dimeric partners</note>
    </ligand>
</feature>
<evidence type="ECO:0000256" key="7">
    <source>
        <dbReference type="PIRSR" id="PIRSR000109-1"/>
    </source>
</evidence>
<reference evidence="12" key="1">
    <citation type="journal article" date="2023" name="Plant J.">
        <title>The genome of the king protea, Protea cynaroides.</title>
        <authorList>
            <person name="Chang J."/>
            <person name="Duong T.A."/>
            <person name="Schoeman C."/>
            <person name="Ma X."/>
            <person name="Roodt D."/>
            <person name="Barker N."/>
            <person name="Li Z."/>
            <person name="Van de Peer Y."/>
            <person name="Mizrachi E."/>
        </authorList>
    </citation>
    <scope>NUCLEOTIDE SEQUENCE</scope>
    <source>
        <tissue evidence="12">Young leaves</tissue>
    </source>
</reference>
<dbReference type="InterPro" id="IPR006113">
    <property type="entry name" value="6PGDH_Gnd/GntZ"/>
</dbReference>